<feature type="non-terminal residue" evidence="1">
    <location>
        <position position="1"/>
    </location>
</feature>
<reference evidence="1" key="1">
    <citation type="submission" date="2023-10" db="EMBL/GenBank/DDBJ databases">
        <authorList>
            <person name="Chen Y."/>
            <person name="Shah S."/>
            <person name="Dougan E. K."/>
            <person name="Thang M."/>
            <person name="Chan C."/>
        </authorList>
    </citation>
    <scope>NUCLEOTIDE SEQUENCE [LARGE SCALE GENOMIC DNA]</scope>
</reference>
<evidence type="ECO:0008006" key="3">
    <source>
        <dbReference type="Google" id="ProtNLM"/>
    </source>
</evidence>
<sequence>VLVRYDDDLLHARMLLAAAGDTRWVIYTPDGDLYEEEYGPNNGDVTGVRAFRLDGSIPASQQGASVYNFRAGGKPAGAVLQGLKEEAPESWLFVERNAITAVGDECVGGPEATLRKLGFARVGADILSVEQVLRYEVERWRRSHAETSDARVLPVTYTPVGERNRPWSSVAESINESAIDSCPVKGPRTAMRVALFLARRNTGPEDHHRWWKATARLNASDWGVAEHSQLCSCLEAAGSVD</sequence>
<evidence type="ECO:0000313" key="2">
    <source>
        <dbReference type="Proteomes" id="UP001189429"/>
    </source>
</evidence>
<dbReference type="EMBL" id="CAUYUJ010003525">
    <property type="protein sequence ID" value="CAK0805670.1"/>
    <property type="molecule type" value="Genomic_DNA"/>
</dbReference>
<gene>
    <name evidence="1" type="ORF">PCOR1329_LOCUS12132</name>
</gene>
<proteinExistence type="predicted"/>
<protein>
    <recommendedName>
        <fullName evidence="3">Phospholipase B-like</fullName>
    </recommendedName>
</protein>
<comment type="caution">
    <text evidence="1">The sequence shown here is derived from an EMBL/GenBank/DDBJ whole genome shotgun (WGS) entry which is preliminary data.</text>
</comment>
<keyword evidence="2" id="KW-1185">Reference proteome</keyword>
<name>A0ABN9QKL1_9DINO</name>
<accession>A0ABN9QKL1</accession>
<organism evidence="1 2">
    <name type="scientific">Prorocentrum cordatum</name>
    <dbReference type="NCBI Taxonomy" id="2364126"/>
    <lineage>
        <taxon>Eukaryota</taxon>
        <taxon>Sar</taxon>
        <taxon>Alveolata</taxon>
        <taxon>Dinophyceae</taxon>
        <taxon>Prorocentrales</taxon>
        <taxon>Prorocentraceae</taxon>
        <taxon>Prorocentrum</taxon>
    </lineage>
</organism>
<dbReference type="Proteomes" id="UP001189429">
    <property type="component" value="Unassembled WGS sequence"/>
</dbReference>
<evidence type="ECO:0000313" key="1">
    <source>
        <dbReference type="EMBL" id="CAK0805670.1"/>
    </source>
</evidence>